<proteinExistence type="predicted"/>
<evidence type="ECO:0000256" key="1">
    <source>
        <dbReference type="SAM" id="MobiDB-lite"/>
    </source>
</evidence>
<comment type="caution">
    <text evidence="2">The sequence shown here is derived from an EMBL/GenBank/DDBJ whole genome shotgun (WGS) entry which is preliminary data.</text>
</comment>
<feature type="region of interest" description="Disordered" evidence="1">
    <location>
        <begin position="1"/>
        <end position="29"/>
    </location>
</feature>
<gene>
    <name evidence="2" type="ORF">E2562_026932</name>
</gene>
<name>A0A6G1EZD4_9ORYZ</name>
<keyword evidence="3" id="KW-1185">Reference proteome</keyword>
<evidence type="ECO:0000313" key="2">
    <source>
        <dbReference type="EMBL" id="KAF0929932.1"/>
    </source>
</evidence>
<sequence length="63" mass="6596">MAPASSRLPPCPASASARTARLPTSLGPASYSNASLRALRRLLHSSAATAARGKPRTKPLWLK</sequence>
<dbReference type="Proteomes" id="UP000479710">
    <property type="component" value="Unassembled WGS sequence"/>
</dbReference>
<protein>
    <submittedName>
        <fullName evidence="2">Uncharacterized protein</fullName>
    </submittedName>
</protein>
<reference evidence="2 3" key="1">
    <citation type="submission" date="2019-11" db="EMBL/GenBank/DDBJ databases">
        <title>Whole genome sequence of Oryza granulata.</title>
        <authorList>
            <person name="Li W."/>
        </authorList>
    </citation>
    <scope>NUCLEOTIDE SEQUENCE [LARGE SCALE GENOMIC DNA]</scope>
    <source>
        <strain evidence="3">cv. Menghai</strain>
        <tissue evidence="2">Leaf</tissue>
    </source>
</reference>
<organism evidence="2 3">
    <name type="scientific">Oryza meyeriana var. granulata</name>
    <dbReference type="NCBI Taxonomy" id="110450"/>
    <lineage>
        <taxon>Eukaryota</taxon>
        <taxon>Viridiplantae</taxon>
        <taxon>Streptophyta</taxon>
        <taxon>Embryophyta</taxon>
        <taxon>Tracheophyta</taxon>
        <taxon>Spermatophyta</taxon>
        <taxon>Magnoliopsida</taxon>
        <taxon>Liliopsida</taxon>
        <taxon>Poales</taxon>
        <taxon>Poaceae</taxon>
        <taxon>BOP clade</taxon>
        <taxon>Oryzoideae</taxon>
        <taxon>Oryzeae</taxon>
        <taxon>Oryzinae</taxon>
        <taxon>Oryza</taxon>
        <taxon>Oryza meyeriana</taxon>
    </lineage>
</organism>
<dbReference type="AlphaFoldDB" id="A0A6G1EZD4"/>
<accession>A0A6G1EZD4</accession>
<dbReference type="EMBL" id="SPHZ02000002">
    <property type="protein sequence ID" value="KAF0929932.1"/>
    <property type="molecule type" value="Genomic_DNA"/>
</dbReference>
<evidence type="ECO:0000313" key="3">
    <source>
        <dbReference type="Proteomes" id="UP000479710"/>
    </source>
</evidence>